<gene>
    <name evidence="8" type="ORF">KTT_13000</name>
</gene>
<dbReference type="PANTHER" id="PTHR30582">
    <property type="entry name" value="L,D-TRANSPEPTIDASE"/>
    <property type="match status" value="1"/>
</dbReference>
<feature type="active site" description="Nucleophile" evidence="6">
    <location>
        <position position="163"/>
    </location>
</feature>
<evidence type="ECO:0000256" key="2">
    <source>
        <dbReference type="ARBA" id="ARBA00022679"/>
    </source>
</evidence>
<sequence length="188" mass="20775">MRCFCMKTSLLAACMLLLAIQIIAYSLPVASMSVKAAEIQPQSGPEGQGEGQKIVVSLSKQWLYAYQGEKEVFTTAVMTGRPELPTPLGLYHILLKQHPTTFTSPWPEGSPNWYPPTYINYAMEFRPGGFFLHDTTWHSIYGPGTNTWHTDPEFGLQTGSHGCIGMPLDAAARLYQWAPLGTPVVVEP</sequence>
<keyword evidence="2" id="KW-0808">Transferase</keyword>
<keyword evidence="4 6" id="KW-0573">Peptidoglycan synthesis</keyword>
<protein>
    <recommendedName>
        <fullName evidence="7">L,D-TPase catalytic domain-containing protein</fullName>
    </recommendedName>
</protein>
<dbReference type="RefSeq" id="WP_126579157.1">
    <property type="nucleotide sequence ID" value="NZ_BIFR01000001.1"/>
</dbReference>
<dbReference type="InterPro" id="IPR005490">
    <property type="entry name" value="LD_TPept_cat_dom"/>
</dbReference>
<evidence type="ECO:0000313" key="9">
    <source>
        <dbReference type="Proteomes" id="UP000287352"/>
    </source>
</evidence>
<dbReference type="GO" id="GO:0008360">
    <property type="term" value="P:regulation of cell shape"/>
    <property type="evidence" value="ECO:0007669"/>
    <property type="project" value="UniProtKB-UniRule"/>
</dbReference>
<dbReference type="CDD" id="cd16913">
    <property type="entry name" value="YkuD_like"/>
    <property type="match status" value="1"/>
</dbReference>
<dbReference type="GO" id="GO:0071972">
    <property type="term" value="F:peptidoglycan L,D-transpeptidase activity"/>
    <property type="evidence" value="ECO:0007669"/>
    <property type="project" value="TreeGrafter"/>
</dbReference>
<dbReference type="PROSITE" id="PS52029">
    <property type="entry name" value="LD_TPASE"/>
    <property type="match status" value="1"/>
</dbReference>
<evidence type="ECO:0000256" key="5">
    <source>
        <dbReference type="ARBA" id="ARBA00023316"/>
    </source>
</evidence>
<dbReference type="Proteomes" id="UP000287352">
    <property type="component" value="Unassembled WGS sequence"/>
</dbReference>
<evidence type="ECO:0000256" key="6">
    <source>
        <dbReference type="PROSITE-ProRule" id="PRU01373"/>
    </source>
</evidence>
<dbReference type="SUPFAM" id="SSF141523">
    <property type="entry name" value="L,D-transpeptidase catalytic domain-like"/>
    <property type="match status" value="1"/>
</dbReference>
<dbReference type="GO" id="GO:0018104">
    <property type="term" value="P:peptidoglycan-protein cross-linking"/>
    <property type="evidence" value="ECO:0007669"/>
    <property type="project" value="TreeGrafter"/>
</dbReference>
<proteinExistence type="predicted"/>
<evidence type="ECO:0000256" key="1">
    <source>
        <dbReference type="ARBA" id="ARBA00004752"/>
    </source>
</evidence>
<dbReference type="AlphaFoldDB" id="A0A401ZX65"/>
<dbReference type="EMBL" id="BIFR01000001">
    <property type="protein sequence ID" value="GCE11441.1"/>
    <property type="molecule type" value="Genomic_DNA"/>
</dbReference>
<reference evidence="9" key="1">
    <citation type="submission" date="2018-12" db="EMBL/GenBank/DDBJ databases">
        <title>Tengunoibacter tsumagoiensis gen. nov., sp. nov., Dictyobacter kobayashii sp. nov., D. alpinus sp. nov., and D. joshuensis sp. nov. and description of Dictyobacteraceae fam. nov. within the order Ktedonobacterales isolated from Tengu-no-mugimeshi.</title>
        <authorList>
            <person name="Wang C.M."/>
            <person name="Zheng Y."/>
            <person name="Sakai Y."/>
            <person name="Toyoda A."/>
            <person name="Minakuchi Y."/>
            <person name="Abe K."/>
            <person name="Yokota A."/>
            <person name="Yabe S."/>
        </authorList>
    </citation>
    <scope>NUCLEOTIDE SEQUENCE [LARGE SCALE GENOMIC DNA]</scope>
    <source>
        <strain evidence="9">Uno3</strain>
    </source>
</reference>
<dbReference type="Pfam" id="PF03734">
    <property type="entry name" value="YkuD"/>
    <property type="match status" value="1"/>
</dbReference>
<comment type="pathway">
    <text evidence="1 6">Cell wall biogenesis; peptidoglycan biosynthesis.</text>
</comment>
<name>A0A401ZX65_9CHLR</name>
<dbReference type="GO" id="GO:0016740">
    <property type="term" value="F:transferase activity"/>
    <property type="evidence" value="ECO:0007669"/>
    <property type="project" value="UniProtKB-KW"/>
</dbReference>
<dbReference type="PANTHER" id="PTHR30582:SF2">
    <property type="entry name" value="L,D-TRANSPEPTIDASE YCIB-RELATED"/>
    <property type="match status" value="1"/>
</dbReference>
<dbReference type="OrthoDB" id="160089at2"/>
<dbReference type="InterPro" id="IPR050979">
    <property type="entry name" value="LD-transpeptidase"/>
</dbReference>
<keyword evidence="5 6" id="KW-0961">Cell wall biogenesis/degradation</keyword>
<comment type="caution">
    <text evidence="8">The sequence shown here is derived from an EMBL/GenBank/DDBJ whole genome shotgun (WGS) entry which is preliminary data.</text>
</comment>
<evidence type="ECO:0000259" key="7">
    <source>
        <dbReference type="PROSITE" id="PS52029"/>
    </source>
</evidence>
<dbReference type="GO" id="GO:0005576">
    <property type="term" value="C:extracellular region"/>
    <property type="evidence" value="ECO:0007669"/>
    <property type="project" value="TreeGrafter"/>
</dbReference>
<dbReference type="Gene3D" id="2.40.440.10">
    <property type="entry name" value="L,D-transpeptidase catalytic domain-like"/>
    <property type="match status" value="1"/>
</dbReference>
<organism evidence="8 9">
    <name type="scientific">Tengunoibacter tsumagoiensis</name>
    <dbReference type="NCBI Taxonomy" id="2014871"/>
    <lineage>
        <taxon>Bacteria</taxon>
        <taxon>Bacillati</taxon>
        <taxon>Chloroflexota</taxon>
        <taxon>Ktedonobacteria</taxon>
        <taxon>Ktedonobacterales</taxon>
        <taxon>Dictyobacteraceae</taxon>
        <taxon>Tengunoibacter</taxon>
    </lineage>
</organism>
<accession>A0A401ZX65</accession>
<dbReference type="GO" id="GO:0071555">
    <property type="term" value="P:cell wall organization"/>
    <property type="evidence" value="ECO:0007669"/>
    <property type="project" value="UniProtKB-UniRule"/>
</dbReference>
<dbReference type="UniPathway" id="UPA00219"/>
<feature type="domain" description="L,D-TPase catalytic" evidence="7">
    <location>
        <begin position="52"/>
        <end position="187"/>
    </location>
</feature>
<evidence type="ECO:0000256" key="3">
    <source>
        <dbReference type="ARBA" id="ARBA00022960"/>
    </source>
</evidence>
<feature type="active site" description="Proton donor/acceptor" evidence="6">
    <location>
        <position position="133"/>
    </location>
</feature>
<evidence type="ECO:0000313" key="8">
    <source>
        <dbReference type="EMBL" id="GCE11441.1"/>
    </source>
</evidence>
<dbReference type="InterPro" id="IPR038063">
    <property type="entry name" value="Transpep_catalytic_dom"/>
</dbReference>
<evidence type="ECO:0000256" key="4">
    <source>
        <dbReference type="ARBA" id="ARBA00022984"/>
    </source>
</evidence>
<keyword evidence="9" id="KW-1185">Reference proteome</keyword>
<keyword evidence="3 6" id="KW-0133">Cell shape</keyword>